<proteinExistence type="predicted"/>
<comment type="caution">
    <text evidence="1">The sequence shown here is derived from an EMBL/GenBank/DDBJ whole genome shotgun (WGS) entry which is preliminary data.</text>
</comment>
<dbReference type="Proteomes" id="UP000030554">
    <property type="component" value="Unassembled WGS sequence"/>
</dbReference>
<gene>
    <name evidence="1" type="ORF">IO48_10835</name>
</gene>
<organism evidence="1 2">
    <name type="scientific">Gallibacterium anatis 4895</name>
    <dbReference type="NCBI Taxonomy" id="1396510"/>
    <lineage>
        <taxon>Bacteria</taxon>
        <taxon>Pseudomonadati</taxon>
        <taxon>Pseudomonadota</taxon>
        <taxon>Gammaproteobacteria</taxon>
        <taxon>Pasteurellales</taxon>
        <taxon>Pasteurellaceae</taxon>
        <taxon>Gallibacterium</taxon>
    </lineage>
</organism>
<name>A0A0A2ZWC9_9PAST</name>
<evidence type="ECO:0000313" key="1">
    <source>
        <dbReference type="EMBL" id="KGQ59717.1"/>
    </source>
</evidence>
<evidence type="ECO:0000313" key="2">
    <source>
        <dbReference type="Proteomes" id="UP000030554"/>
    </source>
</evidence>
<reference evidence="1 2" key="1">
    <citation type="submission" date="2014-07" db="EMBL/GenBank/DDBJ databases">
        <title>Chaperone-usher fimbriae in a diverse selection of Gallibacterium genomes.</title>
        <authorList>
            <person name="Kudirkiene E."/>
            <person name="Bager R.J."/>
            <person name="Johnson T.J."/>
            <person name="Bojesen A.M."/>
        </authorList>
    </citation>
    <scope>NUCLEOTIDE SEQUENCE [LARGE SCALE GENOMIC DNA]</scope>
    <source>
        <strain evidence="1 2">4895</strain>
    </source>
</reference>
<accession>A0A0A2ZWC9</accession>
<dbReference type="RefSeq" id="WP_039164484.1">
    <property type="nucleotide sequence ID" value="NZ_JPJQ01000054.1"/>
</dbReference>
<sequence length="63" mass="7444">MTKRFKLCFYAEIGSHRVKTNERVVDESELHNFTDAELNEEAREHALQLIDDVYCTLEEIEDV</sequence>
<protein>
    <submittedName>
        <fullName evidence="1">Uncharacterized protein</fullName>
    </submittedName>
</protein>
<dbReference type="EMBL" id="JPJQ01000054">
    <property type="protein sequence ID" value="KGQ59717.1"/>
    <property type="molecule type" value="Genomic_DNA"/>
</dbReference>
<dbReference type="AlphaFoldDB" id="A0A0A2ZWC9"/>